<proteinExistence type="predicted"/>
<gene>
    <name evidence="2" type="ORF">EDD61_11337</name>
</gene>
<comment type="caution">
    <text evidence="2">The sequence shown here is derived from an EMBL/GenBank/DDBJ whole genome shotgun (WGS) entry which is preliminary data.</text>
</comment>
<keyword evidence="3" id="KW-1185">Reference proteome</keyword>
<keyword evidence="1" id="KW-0732">Signal</keyword>
<organism evidence="2 3">
    <name type="scientific">Longicatena caecimuris</name>
    <dbReference type="NCBI Taxonomy" id="1796635"/>
    <lineage>
        <taxon>Bacteria</taxon>
        <taxon>Bacillati</taxon>
        <taxon>Bacillota</taxon>
        <taxon>Erysipelotrichia</taxon>
        <taxon>Erysipelotrichales</taxon>
        <taxon>Erysipelotrichaceae</taxon>
        <taxon>Longicatena</taxon>
    </lineage>
</organism>
<dbReference type="InterPro" id="IPR027304">
    <property type="entry name" value="Trigger_fact/SurA_dom_sf"/>
</dbReference>
<dbReference type="InterPro" id="IPR046357">
    <property type="entry name" value="PPIase_dom_sf"/>
</dbReference>
<dbReference type="GeneID" id="73795829"/>
<dbReference type="PANTHER" id="PTHR47245:SF2">
    <property type="entry name" value="PEPTIDYL-PROLYL CIS-TRANS ISOMERASE HP_0175-RELATED"/>
    <property type="match status" value="1"/>
</dbReference>
<dbReference type="InterPro" id="IPR050245">
    <property type="entry name" value="PrsA_foldase"/>
</dbReference>
<dbReference type="RefSeq" id="WP_008688021.1">
    <property type="nucleotide sequence ID" value="NZ_AP024510.1"/>
</dbReference>
<reference evidence="2 3" key="1">
    <citation type="submission" date="2019-03" db="EMBL/GenBank/DDBJ databases">
        <title>Genomic Encyclopedia of Type Strains, Phase IV (KMG-IV): sequencing the most valuable type-strain genomes for metagenomic binning, comparative biology and taxonomic classification.</title>
        <authorList>
            <person name="Goeker M."/>
        </authorList>
    </citation>
    <scope>NUCLEOTIDE SEQUENCE [LARGE SCALE GENOMIC DNA]</scope>
    <source>
        <strain evidence="2 3">DSM 29481</strain>
    </source>
</reference>
<dbReference type="AlphaFoldDB" id="A0A4R3T9K3"/>
<sequence length="294" mass="32336">MKKAGLIVCAFAMLATLTGCKDAVADISNGSEKLVSVGDTTITKDKLYNLLKGSNGGSATIELVQNKIYEKEGIKLSEDMKKEAKKTLASTKKTFGGEEAFLNAIKSYGFNSEEEYLEKASYPSLLNKELLKKYAKDNQKTLFEKYHPVKANVIQIEKQENAEKALAALKKGDSAKTVAKKYGKTGTYDGSEKIYFSGSGLPDVVFSKITATSSKGLIKEVIEDTEGKTYYLVNLTNIDPSSFADEANDALVAGVSDLSNTMMEHYLKKYNFTIYDIDILNQIKSTNESYITQK</sequence>
<dbReference type="EMBL" id="SMBP01000013">
    <property type="protein sequence ID" value="TCU58413.1"/>
    <property type="molecule type" value="Genomic_DNA"/>
</dbReference>
<name>A0A4R3T9K3_9FIRM</name>
<evidence type="ECO:0000256" key="1">
    <source>
        <dbReference type="SAM" id="SignalP"/>
    </source>
</evidence>
<dbReference type="Gene3D" id="3.10.50.40">
    <property type="match status" value="1"/>
</dbReference>
<dbReference type="PANTHER" id="PTHR47245">
    <property type="entry name" value="PEPTIDYLPROLYL ISOMERASE"/>
    <property type="match status" value="1"/>
</dbReference>
<dbReference type="GO" id="GO:0003755">
    <property type="term" value="F:peptidyl-prolyl cis-trans isomerase activity"/>
    <property type="evidence" value="ECO:0007669"/>
    <property type="project" value="InterPro"/>
</dbReference>
<dbReference type="SUPFAM" id="SSF109998">
    <property type="entry name" value="Triger factor/SurA peptide-binding domain-like"/>
    <property type="match status" value="1"/>
</dbReference>
<evidence type="ECO:0000313" key="3">
    <source>
        <dbReference type="Proteomes" id="UP000295773"/>
    </source>
</evidence>
<evidence type="ECO:0000313" key="2">
    <source>
        <dbReference type="EMBL" id="TCU58413.1"/>
    </source>
</evidence>
<feature type="chain" id="PRO_5039453734" description="Foldase protein PrsA" evidence="1">
    <location>
        <begin position="22"/>
        <end position="294"/>
    </location>
</feature>
<feature type="signal peptide" evidence="1">
    <location>
        <begin position="1"/>
        <end position="21"/>
    </location>
</feature>
<accession>A0A4R3T9K3</accession>
<dbReference type="PROSITE" id="PS51257">
    <property type="entry name" value="PROKAR_LIPOPROTEIN"/>
    <property type="match status" value="1"/>
</dbReference>
<evidence type="ECO:0008006" key="4">
    <source>
        <dbReference type="Google" id="ProtNLM"/>
    </source>
</evidence>
<protein>
    <recommendedName>
        <fullName evidence="4">Foldase protein PrsA</fullName>
    </recommendedName>
</protein>
<dbReference type="Proteomes" id="UP000295773">
    <property type="component" value="Unassembled WGS sequence"/>
</dbReference>